<feature type="signal peptide" evidence="5">
    <location>
        <begin position="1"/>
        <end position="18"/>
    </location>
</feature>
<dbReference type="AlphaFoldDB" id="A0A846N3Z7"/>
<dbReference type="EMBL" id="JAASRM010000001">
    <property type="protein sequence ID" value="NIK90456.1"/>
    <property type="molecule type" value="Genomic_DNA"/>
</dbReference>
<keyword evidence="3 6" id="KW-0378">Hydrolase</keyword>
<reference evidence="6 7" key="1">
    <citation type="submission" date="2020-03" db="EMBL/GenBank/DDBJ databases">
        <title>Genomic Encyclopedia of Type Strains, Phase IV (KMG-IV): sequencing the most valuable type-strain genomes for metagenomic binning, comparative biology and taxonomic classification.</title>
        <authorList>
            <person name="Goeker M."/>
        </authorList>
    </citation>
    <scope>NUCLEOTIDE SEQUENCE [LARGE SCALE GENOMIC DNA]</scope>
    <source>
        <strain evidence="6 7">DSM 19867</strain>
    </source>
</reference>
<keyword evidence="6" id="KW-0012">Acyltransferase</keyword>
<evidence type="ECO:0000256" key="1">
    <source>
        <dbReference type="ARBA" id="ARBA00009381"/>
    </source>
</evidence>
<dbReference type="InterPro" id="IPR051792">
    <property type="entry name" value="GGT_bact"/>
</dbReference>
<dbReference type="RefSeq" id="WP_167085025.1">
    <property type="nucleotide sequence ID" value="NZ_BAAADC010000001.1"/>
</dbReference>
<evidence type="ECO:0000256" key="2">
    <source>
        <dbReference type="ARBA" id="ARBA00022679"/>
    </source>
</evidence>
<dbReference type="EC" id="2.3.2.2" evidence="6"/>
<keyword evidence="4" id="KW-0865">Zymogen</keyword>
<feature type="chain" id="PRO_5032724226" evidence="5">
    <location>
        <begin position="19"/>
        <end position="592"/>
    </location>
</feature>
<dbReference type="EC" id="3.4.19.13" evidence="6"/>
<dbReference type="InterPro" id="IPR043137">
    <property type="entry name" value="GGT_ssub_C"/>
</dbReference>
<sequence>MKHVFILALAACAGSVGAADFSPAAWPKEIRLRAEAQEASWAPLQSRVVEGKAGMISATVSPLAVEAGLAMLRQGGSAADAAASVALTQVATQLGSVVSYAGIAMVVYYEAKTGKVYALDAGYGTWRGESDPASITPGDISALTGGPAPALGKDLGRQVLVPGFMAGIEAMQKRFGRYGLREALAPATYYAENGIAISPTLAGLFQMRKAYFNRTEAGRGFLAQSGRDVPLPGDIFRQLVLARTLKAVARNGAAEMYSGQWAAEFVKEVRREGGKADAAELAAYRPLWSEAAATDVFGHHVYTNGGTSLARYQFFTALHVAEALKLDQRGPYWEDGETLKALGRIGQVVASAPQLLPADEALLKSKGADTSRAGQETKAYGQILAAALPELFGLSDSGSHHSNAIVVADKNGNIAIVTHTINTVVWGDTGMVVGGIPLPDSAGFQQMRMAMLKPGARLPNEIADFLVLDAKRKPVLAGGSIGTSLHPEVLRLVLSHIGQHQPLAKAAAAPPLLINPDPASYALPLARRPLLVAEGAFAPAVLDPLKKAGATIVEAPAAQVSALRGTVAMVGFLGDTKAAPESAGVMVYCGAE</sequence>
<protein>
    <submittedName>
        <fullName evidence="6">Gamma-glutamyltranspeptidase/glutathione hydrolase</fullName>
        <ecNumber evidence="6">2.3.2.2</ecNumber>
        <ecNumber evidence="6">3.4.19.13</ecNumber>
    </submittedName>
</protein>
<dbReference type="PRINTS" id="PR01210">
    <property type="entry name" value="GGTRANSPTASE"/>
</dbReference>
<dbReference type="SUPFAM" id="SSF56235">
    <property type="entry name" value="N-terminal nucleophile aminohydrolases (Ntn hydrolases)"/>
    <property type="match status" value="1"/>
</dbReference>
<dbReference type="Proteomes" id="UP000570514">
    <property type="component" value="Unassembled WGS sequence"/>
</dbReference>
<evidence type="ECO:0000313" key="6">
    <source>
        <dbReference type="EMBL" id="NIK90456.1"/>
    </source>
</evidence>
<accession>A0A846N3Z7</accession>
<keyword evidence="7" id="KW-1185">Reference proteome</keyword>
<evidence type="ECO:0000256" key="5">
    <source>
        <dbReference type="SAM" id="SignalP"/>
    </source>
</evidence>
<dbReference type="PANTHER" id="PTHR43199">
    <property type="entry name" value="GLUTATHIONE HYDROLASE"/>
    <property type="match status" value="1"/>
</dbReference>
<dbReference type="GO" id="GO:0103068">
    <property type="term" value="F:leukotriene C4 gamma-glutamyl transferase activity"/>
    <property type="evidence" value="ECO:0007669"/>
    <property type="project" value="UniProtKB-EC"/>
</dbReference>
<organism evidence="6 7">
    <name type="scientific">Rhizomicrobium palustre</name>
    <dbReference type="NCBI Taxonomy" id="189966"/>
    <lineage>
        <taxon>Bacteria</taxon>
        <taxon>Pseudomonadati</taxon>
        <taxon>Pseudomonadota</taxon>
        <taxon>Alphaproteobacteria</taxon>
        <taxon>Micropepsales</taxon>
        <taxon>Micropepsaceae</taxon>
        <taxon>Rhizomicrobium</taxon>
    </lineage>
</organism>
<dbReference type="Pfam" id="PF01019">
    <property type="entry name" value="G_glu_transpept"/>
    <property type="match status" value="1"/>
</dbReference>
<evidence type="ECO:0000256" key="4">
    <source>
        <dbReference type="ARBA" id="ARBA00023145"/>
    </source>
</evidence>
<name>A0A846N3Z7_9PROT</name>
<evidence type="ECO:0000313" key="7">
    <source>
        <dbReference type="Proteomes" id="UP000570514"/>
    </source>
</evidence>
<dbReference type="GO" id="GO:0036374">
    <property type="term" value="F:glutathione hydrolase activity"/>
    <property type="evidence" value="ECO:0007669"/>
    <property type="project" value="UniProtKB-EC"/>
</dbReference>
<keyword evidence="2 6" id="KW-0808">Transferase</keyword>
<dbReference type="InterPro" id="IPR029055">
    <property type="entry name" value="Ntn_hydrolases_N"/>
</dbReference>
<keyword evidence="5" id="KW-0732">Signal</keyword>
<gene>
    <name evidence="6" type="ORF">FHS83_003774</name>
</gene>
<dbReference type="PANTHER" id="PTHR43199:SF1">
    <property type="entry name" value="GLUTATHIONE HYDROLASE PROENZYME"/>
    <property type="match status" value="1"/>
</dbReference>
<evidence type="ECO:0000256" key="3">
    <source>
        <dbReference type="ARBA" id="ARBA00022801"/>
    </source>
</evidence>
<comment type="caution">
    <text evidence="6">The sequence shown here is derived from an EMBL/GenBank/DDBJ whole genome shotgun (WGS) entry which is preliminary data.</text>
</comment>
<dbReference type="Gene3D" id="3.60.20.40">
    <property type="match status" value="1"/>
</dbReference>
<proteinExistence type="inferred from homology"/>
<comment type="similarity">
    <text evidence="1">Belongs to the gamma-glutamyltransferase family.</text>
</comment>